<accession>Q4RLQ1</accession>
<protein>
    <submittedName>
        <fullName evidence="2">(spotted green pufferfish) hypothetical protein</fullName>
    </submittedName>
</protein>
<dbReference type="KEGG" id="tng:GSTEN00032389G001"/>
<proteinExistence type="predicted"/>
<dbReference type="EMBL" id="CAAE01015019">
    <property type="protein sequence ID" value="CAG10681.1"/>
    <property type="molecule type" value="Genomic_DNA"/>
</dbReference>
<feature type="region of interest" description="Disordered" evidence="1">
    <location>
        <begin position="539"/>
        <end position="579"/>
    </location>
</feature>
<evidence type="ECO:0000256" key="1">
    <source>
        <dbReference type="SAM" id="MobiDB-lite"/>
    </source>
</evidence>
<feature type="region of interest" description="Disordered" evidence="1">
    <location>
        <begin position="1"/>
        <end position="106"/>
    </location>
</feature>
<feature type="region of interest" description="Disordered" evidence="1">
    <location>
        <begin position="245"/>
        <end position="298"/>
    </location>
</feature>
<reference evidence="2" key="2">
    <citation type="submission" date="2004-02" db="EMBL/GenBank/DDBJ databases">
        <authorList>
            <consortium name="Genoscope"/>
            <consortium name="Whitehead Institute Centre for Genome Research"/>
        </authorList>
    </citation>
    <scope>NUCLEOTIDE SEQUENCE</scope>
</reference>
<feature type="region of interest" description="Disordered" evidence="1">
    <location>
        <begin position="481"/>
        <end position="526"/>
    </location>
</feature>
<feature type="region of interest" description="Disordered" evidence="1">
    <location>
        <begin position="138"/>
        <end position="168"/>
    </location>
</feature>
<comment type="caution">
    <text evidence="2">The sequence shown here is derived from an EMBL/GenBank/DDBJ whole genome shotgun (WGS) entry which is preliminary data.</text>
</comment>
<reference evidence="2" key="1">
    <citation type="journal article" date="2004" name="Nature">
        <title>Genome duplication in the teleost fish Tetraodon nigroviridis reveals the early vertebrate proto-karyotype.</title>
        <authorList>
            <person name="Jaillon O."/>
            <person name="Aury J.-M."/>
            <person name="Brunet F."/>
            <person name="Petit J.-L."/>
            <person name="Stange-Thomann N."/>
            <person name="Mauceli E."/>
            <person name="Bouneau L."/>
            <person name="Fischer C."/>
            <person name="Ozouf-Costaz C."/>
            <person name="Bernot A."/>
            <person name="Nicaud S."/>
            <person name="Jaffe D."/>
            <person name="Fisher S."/>
            <person name="Lutfalla G."/>
            <person name="Dossat C."/>
            <person name="Segurens B."/>
            <person name="Dasilva C."/>
            <person name="Salanoubat M."/>
            <person name="Levy M."/>
            <person name="Boudet N."/>
            <person name="Castellano S."/>
            <person name="Anthouard V."/>
            <person name="Jubin C."/>
            <person name="Castelli V."/>
            <person name="Katinka M."/>
            <person name="Vacherie B."/>
            <person name="Biemont C."/>
            <person name="Skalli Z."/>
            <person name="Cattolico L."/>
            <person name="Poulain J."/>
            <person name="De Berardinis V."/>
            <person name="Cruaud C."/>
            <person name="Duprat S."/>
            <person name="Brottier P."/>
            <person name="Coutanceau J.-P."/>
            <person name="Gouzy J."/>
            <person name="Parra G."/>
            <person name="Lardier G."/>
            <person name="Chapple C."/>
            <person name="McKernan K.J."/>
            <person name="McEwan P."/>
            <person name="Bosak S."/>
            <person name="Kellis M."/>
            <person name="Volff J.-N."/>
            <person name="Guigo R."/>
            <person name="Zody M.C."/>
            <person name="Mesirov J."/>
            <person name="Lindblad-Toh K."/>
            <person name="Birren B."/>
            <person name="Nusbaum C."/>
            <person name="Kahn D."/>
            <person name="Robinson-Rechavi M."/>
            <person name="Laudet V."/>
            <person name="Schachter V."/>
            <person name="Quetier F."/>
            <person name="Saurin W."/>
            <person name="Scarpelli C."/>
            <person name="Wincker P."/>
            <person name="Lander E.S."/>
            <person name="Weissenbach J."/>
            <person name="Roest Crollius H."/>
        </authorList>
    </citation>
    <scope>NUCLEOTIDE SEQUENCE [LARGE SCALE GENOMIC DNA]</scope>
</reference>
<feature type="compositionally biased region" description="Low complexity" evidence="1">
    <location>
        <begin position="138"/>
        <end position="151"/>
    </location>
</feature>
<name>Q4RLQ1_TETNG</name>
<feature type="region of interest" description="Disordered" evidence="1">
    <location>
        <begin position="375"/>
        <end position="395"/>
    </location>
</feature>
<gene>
    <name evidence="2" type="ORF">GSTENG00032389001</name>
</gene>
<organism evidence="2">
    <name type="scientific">Tetraodon nigroviridis</name>
    <name type="common">Spotted green pufferfish</name>
    <name type="synonym">Chelonodon nigroviridis</name>
    <dbReference type="NCBI Taxonomy" id="99883"/>
    <lineage>
        <taxon>Eukaryota</taxon>
        <taxon>Metazoa</taxon>
        <taxon>Chordata</taxon>
        <taxon>Craniata</taxon>
        <taxon>Vertebrata</taxon>
        <taxon>Euteleostomi</taxon>
        <taxon>Actinopterygii</taxon>
        <taxon>Neopterygii</taxon>
        <taxon>Teleostei</taxon>
        <taxon>Neoteleostei</taxon>
        <taxon>Acanthomorphata</taxon>
        <taxon>Eupercaria</taxon>
        <taxon>Tetraodontiformes</taxon>
        <taxon>Tetradontoidea</taxon>
        <taxon>Tetraodontidae</taxon>
        <taxon>Tetraodon</taxon>
    </lineage>
</organism>
<feature type="compositionally biased region" description="Polar residues" evidence="1">
    <location>
        <begin position="561"/>
        <end position="570"/>
    </location>
</feature>
<dbReference type="AlphaFoldDB" id="Q4RLQ1"/>
<sequence length="579" mass="58805">MAPFPRSKPGAPASSAQVRPLFPVKHSHRHGVHGASPQLARGSSPLCPHRERFPAGAYRGRSGPARSQPGARASSAKVLATFPGNHLANGPGSPEQARSCTPVSATGWGVSRPQRACSEQDQGSCQLCPALPAGAYGAARSQPRAPSSSAQVRPLFPRETQPPARVPGASPLLARGLLPTLPRCDHSFLGNTATGPGSPELARRSSKLCPPVSAPGWGVSGPQRACSEPTQGSCQLCPGAVTLPWGNTATGPGPRSEHGAPATSLPRCEQPSLGNTATGRGSPEVARRSGQLCPGAASANAPGSTELARCSSKLCPPVSAPLLGRIGPTAGLLGAGPGLVLALPRCDHSSLRKHSHRPGVPGASSQLMPALPRCDHSQRPGVHGASPPLARGSSKLCPPVSAPGWGVAGRLGASPELLPPLPRCDHSSLGKHSHRPGSPELARCSCQLCPALLAVAYPARSGGARSQHGAPATSAQVRATFPGKHSHRPGVPGARPQLLPALPRCDHSQRPGVHGASSQLARGSSKLCPPVSAPGWGVSGPQRACSEPAQGSFQRCPGATTLPSGNTATGRGSPELARC</sequence>
<evidence type="ECO:0000313" key="2">
    <source>
        <dbReference type="EMBL" id="CAG10681.1"/>
    </source>
</evidence>